<keyword evidence="1" id="KW-0812">Transmembrane</keyword>
<organism evidence="2 3">
    <name type="scientific">Paralvinella palmiformis</name>
    <dbReference type="NCBI Taxonomy" id="53620"/>
    <lineage>
        <taxon>Eukaryota</taxon>
        <taxon>Metazoa</taxon>
        <taxon>Spiralia</taxon>
        <taxon>Lophotrochozoa</taxon>
        <taxon>Annelida</taxon>
        <taxon>Polychaeta</taxon>
        <taxon>Sedentaria</taxon>
        <taxon>Canalipalpata</taxon>
        <taxon>Terebellida</taxon>
        <taxon>Terebelliformia</taxon>
        <taxon>Alvinellidae</taxon>
        <taxon>Paralvinella</taxon>
    </lineage>
</organism>
<accession>A0AAD9MQ17</accession>
<evidence type="ECO:0000256" key="1">
    <source>
        <dbReference type="SAM" id="Phobius"/>
    </source>
</evidence>
<name>A0AAD9MQ17_9ANNE</name>
<keyword evidence="1" id="KW-0472">Membrane</keyword>
<protein>
    <submittedName>
        <fullName evidence="2">Uncharacterized protein</fullName>
    </submittedName>
</protein>
<dbReference type="EMBL" id="JAODUP010001049">
    <property type="protein sequence ID" value="KAK2141742.1"/>
    <property type="molecule type" value="Genomic_DNA"/>
</dbReference>
<gene>
    <name evidence="2" type="ORF">LSH36_1049g00087</name>
</gene>
<dbReference type="Proteomes" id="UP001208570">
    <property type="component" value="Unassembled WGS sequence"/>
</dbReference>
<evidence type="ECO:0000313" key="3">
    <source>
        <dbReference type="Proteomes" id="UP001208570"/>
    </source>
</evidence>
<evidence type="ECO:0000313" key="2">
    <source>
        <dbReference type="EMBL" id="KAK2141742.1"/>
    </source>
</evidence>
<comment type="caution">
    <text evidence="2">The sequence shown here is derived from an EMBL/GenBank/DDBJ whole genome shotgun (WGS) entry which is preliminary data.</text>
</comment>
<dbReference type="AlphaFoldDB" id="A0AAD9MQ17"/>
<keyword evidence="1" id="KW-1133">Transmembrane helix</keyword>
<keyword evidence="3" id="KW-1185">Reference proteome</keyword>
<feature type="transmembrane region" description="Helical" evidence="1">
    <location>
        <begin position="6"/>
        <end position="25"/>
    </location>
</feature>
<reference evidence="2" key="1">
    <citation type="journal article" date="2023" name="Mol. Biol. Evol.">
        <title>Third-Generation Sequencing Reveals the Adaptive Role of the Epigenome in Three Deep-Sea Polychaetes.</title>
        <authorList>
            <person name="Perez M."/>
            <person name="Aroh O."/>
            <person name="Sun Y."/>
            <person name="Lan Y."/>
            <person name="Juniper S.K."/>
            <person name="Young C.R."/>
            <person name="Angers B."/>
            <person name="Qian P.Y."/>
        </authorList>
    </citation>
    <scope>NUCLEOTIDE SEQUENCE</scope>
    <source>
        <strain evidence="2">P08H-3</strain>
    </source>
</reference>
<sequence length="416" mass="47562">MQPKYLLLLALLACVFIELTFYYFFNGVQSKSNKTFGVCHLYTTLNRHTGIENQDIVQYGSIRPGRKYAVFTSSIYDSDSVSYAFDLPLTAMTWKRIGFDSIIIIAGDPQAQQHKRQPWIQFLMDTLIDKEHILVMVLKRVPASQATSISQVSRLFAASLLQYDKNDATIQNIYIVTTDADIWPIAKSFFVLPPGKDILHGDIGKFQIENMTVIQAPLSYIGMKIRTWHSVMTQSGLLLMPNTTGEIVKYFGGMFHDNVTHGGPGWGIDQVMISLRLHQWKIKNEDEQRIHVYQRHFGPDRIDRNNWPMVYNINRKVDAHILKRGHQQKQWKRLMILLTKMCPGWFMRFGDGVDDPAAWNTMATMMMVLVDGGPAPLFDVLDNSRCNVAMFWTIADAMLADSDVWRARVVADSSVI</sequence>
<proteinExistence type="predicted"/>